<dbReference type="AlphaFoldDB" id="A0A5B2VCT4"/>
<proteinExistence type="predicted"/>
<reference evidence="2 3" key="2">
    <citation type="submission" date="2019-09" db="EMBL/GenBank/DDBJ databases">
        <authorList>
            <person name="Jin C."/>
        </authorList>
    </citation>
    <scope>NUCLEOTIDE SEQUENCE [LARGE SCALE GENOMIC DNA]</scope>
    <source>
        <strain evidence="2 3">BN140002</strain>
    </source>
</reference>
<protein>
    <submittedName>
        <fullName evidence="2">Stress-induced protein</fullName>
    </submittedName>
</protein>
<sequence length="49" mass="5257">MAVASAQTRQAVASLGGQSVPSANRMFSRDRELAVSSGRQSQMTDRDED</sequence>
<gene>
    <name evidence="2" type="ORF">F0L46_17220</name>
</gene>
<accession>A0A5B2VCT4</accession>
<evidence type="ECO:0000256" key="1">
    <source>
        <dbReference type="SAM" id="MobiDB-lite"/>
    </source>
</evidence>
<dbReference type="Proteomes" id="UP000323142">
    <property type="component" value="Unassembled WGS sequence"/>
</dbReference>
<feature type="compositionally biased region" description="Polar residues" evidence="1">
    <location>
        <begin position="1"/>
        <end position="22"/>
    </location>
</feature>
<name>A0A5B2VCT4_9HYPH</name>
<organism evidence="2 3">
    <name type="scientific">Salinarimonas soli</name>
    <dbReference type="NCBI Taxonomy" id="1638099"/>
    <lineage>
        <taxon>Bacteria</taxon>
        <taxon>Pseudomonadati</taxon>
        <taxon>Pseudomonadota</taxon>
        <taxon>Alphaproteobacteria</taxon>
        <taxon>Hyphomicrobiales</taxon>
        <taxon>Salinarimonadaceae</taxon>
        <taxon>Salinarimonas</taxon>
    </lineage>
</organism>
<dbReference type="EMBL" id="VUOA01000031">
    <property type="protein sequence ID" value="KAA2235947.1"/>
    <property type="molecule type" value="Genomic_DNA"/>
</dbReference>
<evidence type="ECO:0000313" key="2">
    <source>
        <dbReference type="EMBL" id="KAA2235947.1"/>
    </source>
</evidence>
<comment type="caution">
    <text evidence="2">The sequence shown here is derived from an EMBL/GenBank/DDBJ whole genome shotgun (WGS) entry which is preliminary data.</text>
</comment>
<reference evidence="2 3" key="1">
    <citation type="submission" date="2019-09" db="EMBL/GenBank/DDBJ databases">
        <title>Salinarimonas rosea gen. nov., sp. nov., a new member of the a-2 subgroup of the Proteobacteria.</title>
        <authorList>
            <person name="Liu J."/>
        </authorList>
    </citation>
    <scope>NUCLEOTIDE SEQUENCE [LARGE SCALE GENOMIC DNA]</scope>
    <source>
        <strain evidence="2 3">BN140002</strain>
    </source>
</reference>
<evidence type="ECO:0000313" key="3">
    <source>
        <dbReference type="Proteomes" id="UP000323142"/>
    </source>
</evidence>
<feature type="region of interest" description="Disordered" evidence="1">
    <location>
        <begin position="1"/>
        <end position="49"/>
    </location>
</feature>
<keyword evidence="3" id="KW-1185">Reference proteome</keyword>